<feature type="transmembrane region" description="Helical" evidence="1">
    <location>
        <begin position="30"/>
        <end position="54"/>
    </location>
</feature>
<dbReference type="eggNOG" id="ENOG5033GXR">
    <property type="taxonomic scope" value="Bacteria"/>
</dbReference>
<name>N4WTB4_9BACI</name>
<keyword evidence="1" id="KW-1133">Transmembrane helix</keyword>
<dbReference type="STRING" id="1308866.J416_10906"/>
<comment type="caution">
    <text evidence="2">The sequence shown here is derived from an EMBL/GenBank/DDBJ whole genome shotgun (WGS) entry which is preliminary data.</text>
</comment>
<feature type="transmembrane region" description="Helical" evidence="1">
    <location>
        <begin position="7"/>
        <end position="24"/>
    </location>
</feature>
<protein>
    <recommendedName>
        <fullName evidence="4">DUF4305 domain-containing protein</fullName>
    </recommendedName>
</protein>
<evidence type="ECO:0008006" key="4">
    <source>
        <dbReference type="Google" id="ProtNLM"/>
    </source>
</evidence>
<dbReference type="Proteomes" id="UP000012283">
    <property type="component" value="Unassembled WGS sequence"/>
</dbReference>
<gene>
    <name evidence="2" type="ORF">J416_10906</name>
</gene>
<dbReference type="OrthoDB" id="2355666at2"/>
<dbReference type="AlphaFoldDB" id="N4WTB4"/>
<dbReference type="PATRIC" id="fig|1308866.3.peg.2212"/>
<keyword evidence="3" id="KW-1185">Reference proteome</keyword>
<proteinExistence type="predicted"/>
<evidence type="ECO:0000313" key="2">
    <source>
        <dbReference type="EMBL" id="ENH96406.1"/>
    </source>
</evidence>
<dbReference type="InterPro" id="IPR025426">
    <property type="entry name" value="DUF4305"/>
</dbReference>
<evidence type="ECO:0000313" key="3">
    <source>
        <dbReference type="Proteomes" id="UP000012283"/>
    </source>
</evidence>
<accession>N4WTB4</accession>
<keyword evidence="1" id="KW-0472">Membrane</keyword>
<evidence type="ECO:0000256" key="1">
    <source>
        <dbReference type="SAM" id="Phobius"/>
    </source>
</evidence>
<reference evidence="2 3" key="1">
    <citation type="submission" date="2013-03" db="EMBL/GenBank/DDBJ databases">
        <title>Draft genome sequence of Gracibacillus halophilus YIM-C55.5, a moderately halophilic and thermophilic organism from the Xiaochaidamu salt lake.</title>
        <authorList>
            <person name="Sugumar T."/>
            <person name="Polireddy D.R."/>
            <person name="Antony A."/>
            <person name="Madhava Y.R."/>
            <person name="Sivakumar N."/>
        </authorList>
    </citation>
    <scope>NUCLEOTIDE SEQUENCE [LARGE SCALE GENOMIC DNA]</scope>
    <source>
        <strain evidence="2 3">YIM-C55.5</strain>
    </source>
</reference>
<organism evidence="2 3">
    <name type="scientific">Gracilibacillus halophilus YIM-C55.5</name>
    <dbReference type="NCBI Taxonomy" id="1308866"/>
    <lineage>
        <taxon>Bacteria</taxon>
        <taxon>Bacillati</taxon>
        <taxon>Bacillota</taxon>
        <taxon>Bacilli</taxon>
        <taxon>Bacillales</taxon>
        <taxon>Bacillaceae</taxon>
        <taxon>Gracilibacillus</taxon>
    </lineage>
</organism>
<dbReference type="EMBL" id="APML01000045">
    <property type="protein sequence ID" value="ENH96406.1"/>
    <property type="molecule type" value="Genomic_DNA"/>
</dbReference>
<dbReference type="Pfam" id="PF14146">
    <property type="entry name" value="DUF4305"/>
    <property type="match status" value="1"/>
</dbReference>
<sequence length="68" mass="7785">MRFSPLPSAILYFGLGVLFTYIGIQAAEDTIFNFITMALAIFATMDFIVSIRLFNLHLRIKRANQDKK</sequence>
<keyword evidence="1" id="KW-0812">Transmembrane</keyword>
<dbReference type="RefSeq" id="WP_003470668.1">
    <property type="nucleotide sequence ID" value="NZ_APML01000045.1"/>
</dbReference>